<accession>A0A0F9XBN5</accession>
<dbReference type="PANTHER" id="PTHR22893:SF91">
    <property type="entry name" value="NADPH DEHYDROGENASE 2-RELATED"/>
    <property type="match status" value="1"/>
</dbReference>
<protein>
    <recommendedName>
        <fullName evidence="2">NADH:flavin oxidoreductase/NADH oxidase N-terminal domain-containing protein</fullName>
    </recommendedName>
</protein>
<dbReference type="AlphaFoldDB" id="A0A0F9XBN5"/>
<dbReference type="EMBL" id="JOKZ01000145">
    <property type="protein sequence ID" value="KKP02566.1"/>
    <property type="molecule type" value="Genomic_DNA"/>
</dbReference>
<organism evidence="3 4">
    <name type="scientific">Trichoderma harzianum</name>
    <name type="common">Hypocrea lixii</name>
    <dbReference type="NCBI Taxonomy" id="5544"/>
    <lineage>
        <taxon>Eukaryota</taxon>
        <taxon>Fungi</taxon>
        <taxon>Dikarya</taxon>
        <taxon>Ascomycota</taxon>
        <taxon>Pezizomycotina</taxon>
        <taxon>Sordariomycetes</taxon>
        <taxon>Hypocreomycetidae</taxon>
        <taxon>Hypocreales</taxon>
        <taxon>Hypocreaceae</taxon>
        <taxon>Trichoderma</taxon>
    </lineage>
</organism>
<dbReference type="OMA" id="AYTANPW"/>
<dbReference type="InterPro" id="IPR001155">
    <property type="entry name" value="OxRdtase_FMN_N"/>
</dbReference>
<dbReference type="Proteomes" id="UP000034112">
    <property type="component" value="Unassembled WGS sequence"/>
</dbReference>
<dbReference type="InterPro" id="IPR013785">
    <property type="entry name" value="Aldolase_TIM"/>
</dbReference>
<name>A0A0F9XBN5_TRIHA</name>
<feature type="domain" description="NADH:flavin oxidoreductase/NADH oxidase N-terminal" evidence="2">
    <location>
        <begin position="11"/>
        <end position="355"/>
    </location>
</feature>
<evidence type="ECO:0000313" key="3">
    <source>
        <dbReference type="EMBL" id="KKP02566.1"/>
    </source>
</evidence>
<dbReference type="FunFam" id="3.20.20.70:FF:000138">
    <property type="entry name" value="NADPH dehydrogenase 1"/>
    <property type="match status" value="1"/>
</dbReference>
<dbReference type="CDD" id="cd02933">
    <property type="entry name" value="OYE_like_FMN"/>
    <property type="match status" value="1"/>
</dbReference>
<comment type="caution">
    <text evidence="3">The sequence shown here is derived from an EMBL/GenBank/DDBJ whole genome shotgun (WGS) entry which is preliminary data.</text>
</comment>
<gene>
    <name evidence="3" type="ORF">THAR02_05337</name>
</gene>
<sequence length="388" mass="43353">MPEQKIPATSKIFQPLKVGRITLPHRIVMAPLSRYRNSDDHVPLDMAVEYYSDRAAVPGTLIISEATAISQDDETDPNGPGIWSDKEIAQWKRIISAVHARGSYFIQQIWSLGRAGDAQFARSKGIKYASSSESPMEGSDITPEELTEEEIWTKIDGFVQAAKTAIAAGADGVELHGAHGYLIDQFTRESINKRTDKWGGSVENRARFGIEAVKAVAAAVGADRTAIRLSPWATFQGATSSDPQAQFLYMLREFKRLNLNLGYVHLVEATGDPVTWLHNKEDELGQHKAYRQNTLEYLLEEWDNWSPVIIAGGYTAENVFSAVDNLYSKWNVAVAFGRYFISNPDLVFRLQNGITLSPYKRGSFYTKKTPIGYIDYPVSEEFLDGSWT</sequence>
<dbReference type="GO" id="GO:0010181">
    <property type="term" value="F:FMN binding"/>
    <property type="evidence" value="ECO:0007669"/>
    <property type="project" value="InterPro"/>
</dbReference>
<dbReference type="InterPro" id="IPR045247">
    <property type="entry name" value="Oye-like"/>
</dbReference>
<dbReference type="OrthoDB" id="276546at2759"/>
<dbReference type="GO" id="GO:0003959">
    <property type="term" value="F:NADPH dehydrogenase activity"/>
    <property type="evidence" value="ECO:0007669"/>
    <property type="project" value="TreeGrafter"/>
</dbReference>
<evidence type="ECO:0000256" key="1">
    <source>
        <dbReference type="ARBA" id="ARBA00022630"/>
    </source>
</evidence>
<evidence type="ECO:0000259" key="2">
    <source>
        <dbReference type="Pfam" id="PF00724"/>
    </source>
</evidence>
<keyword evidence="1" id="KW-0285">Flavoprotein</keyword>
<dbReference type="Pfam" id="PF00724">
    <property type="entry name" value="Oxidored_FMN"/>
    <property type="match status" value="1"/>
</dbReference>
<dbReference type="SUPFAM" id="SSF51395">
    <property type="entry name" value="FMN-linked oxidoreductases"/>
    <property type="match status" value="1"/>
</dbReference>
<reference evidence="4" key="1">
    <citation type="journal article" date="2015" name="Genome Announc.">
        <title>Draft whole-genome sequence of the biocontrol agent Trichoderma harzianum T6776.</title>
        <authorList>
            <person name="Baroncelli R."/>
            <person name="Piaggeschi G."/>
            <person name="Fiorini L."/>
            <person name="Bertolini E."/>
            <person name="Zapparata A."/>
            <person name="Pe M.E."/>
            <person name="Sarrocco S."/>
            <person name="Vannacci G."/>
        </authorList>
    </citation>
    <scope>NUCLEOTIDE SEQUENCE [LARGE SCALE GENOMIC DNA]</scope>
    <source>
        <strain evidence="4">T6776</strain>
    </source>
</reference>
<evidence type="ECO:0000313" key="4">
    <source>
        <dbReference type="Proteomes" id="UP000034112"/>
    </source>
</evidence>
<dbReference type="Gene3D" id="3.20.20.70">
    <property type="entry name" value="Aldolase class I"/>
    <property type="match status" value="1"/>
</dbReference>
<dbReference type="PANTHER" id="PTHR22893">
    <property type="entry name" value="NADH OXIDOREDUCTASE-RELATED"/>
    <property type="match status" value="1"/>
</dbReference>
<proteinExistence type="predicted"/>